<reference evidence="1" key="1">
    <citation type="submission" date="2024-02" db="EMBL/GenBank/DDBJ databases">
        <authorList>
            <consortium name="ELIXIR-Norway"/>
            <consortium name="Elixir Norway"/>
        </authorList>
    </citation>
    <scope>NUCLEOTIDE SEQUENCE</scope>
</reference>
<evidence type="ECO:0000313" key="2">
    <source>
        <dbReference type="Proteomes" id="UP001497512"/>
    </source>
</evidence>
<organism evidence="1 2">
    <name type="scientific">Sphagnum troendelagicum</name>
    <dbReference type="NCBI Taxonomy" id="128251"/>
    <lineage>
        <taxon>Eukaryota</taxon>
        <taxon>Viridiplantae</taxon>
        <taxon>Streptophyta</taxon>
        <taxon>Embryophyta</taxon>
        <taxon>Bryophyta</taxon>
        <taxon>Sphagnophytina</taxon>
        <taxon>Sphagnopsida</taxon>
        <taxon>Sphagnales</taxon>
        <taxon>Sphagnaceae</taxon>
        <taxon>Sphagnum</taxon>
    </lineage>
</organism>
<feature type="non-terminal residue" evidence="1">
    <location>
        <position position="100"/>
    </location>
</feature>
<evidence type="ECO:0000313" key="1">
    <source>
        <dbReference type="EMBL" id="CAK9222548.1"/>
    </source>
</evidence>
<keyword evidence="2" id="KW-1185">Reference proteome</keyword>
<dbReference type="EMBL" id="OZ019896">
    <property type="protein sequence ID" value="CAK9222548.1"/>
    <property type="molecule type" value="Genomic_DNA"/>
</dbReference>
<gene>
    <name evidence="1" type="ORF">CSSPTR1EN2_LOCUS16167</name>
</gene>
<name>A0ABP0UJU8_9BRYO</name>
<dbReference type="Proteomes" id="UP001497512">
    <property type="component" value="Chromosome 4"/>
</dbReference>
<sequence length="100" mass="11192">TFGKAFVRKHLGWTWRRVTTAASKLPKDWEKQGDETAYRVAALCKLHNIPPELVVNSDQTAIYVRPTAEQTYETKGVKAVRSLGKDEKKQITGMVNSASS</sequence>
<feature type="non-terminal residue" evidence="1">
    <location>
        <position position="1"/>
    </location>
</feature>
<accession>A0ABP0UJU8</accession>
<proteinExistence type="predicted"/>
<protein>
    <submittedName>
        <fullName evidence="1">Uncharacterized protein</fullName>
    </submittedName>
</protein>